<comment type="subcellular location">
    <subcellularLocation>
        <location evidence="1">Membrane</location>
        <topology evidence="1">Multi-pass membrane protein</topology>
    </subcellularLocation>
</comment>
<accession>A0A679LWN2</accession>
<name>A0A679LWN2_CORDP</name>
<evidence type="ECO:0000259" key="6">
    <source>
        <dbReference type="Pfam" id="PF01694"/>
    </source>
</evidence>
<dbReference type="KEGG" id="cdip:ERS451417_01854"/>
<feature type="transmembrane region" description="Helical" evidence="5">
    <location>
        <begin position="158"/>
        <end position="177"/>
    </location>
</feature>
<dbReference type="AlphaFoldDB" id="A0A679LWN2"/>
<keyword evidence="2 5" id="KW-0812">Transmembrane</keyword>
<keyword evidence="3 5" id="KW-1133">Transmembrane helix</keyword>
<evidence type="ECO:0000256" key="2">
    <source>
        <dbReference type="ARBA" id="ARBA00022692"/>
    </source>
</evidence>
<dbReference type="OMA" id="FSPFIHG"/>
<keyword evidence="4 5" id="KW-0472">Membrane</keyword>
<feature type="transmembrane region" description="Helical" evidence="5">
    <location>
        <begin position="7"/>
        <end position="31"/>
    </location>
</feature>
<comment type="caution">
    <text evidence="7">The sequence shown here is derived from an EMBL/GenBank/DDBJ whole genome shotgun (WGS) entry which is preliminary data.</text>
</comment>
<dbReference type="RefSeq" id="WP_014308630.1">
    <property type="nucleotide sequence ID" value="NZ_CAJDXW010000002.1"/>
</dbReference>
<dbReference type="GeneID" id="29421875"/>
<sequence>MKTGVLAALGYVITIWAVHIVNIVFFGGYLAQILGIHPLDIPSVWHIFTSPFIHGSQAHLMANTVPGAIFAFFVGLSGKRAFWEVAFIVAVVGGLGTWIFGGIGTSHIGASGMIYGWLAYLVVRGIFNRSLAHAALGVVLAFMYGGLVWGVLPLEPGVSWQAHLFGAVGGVVAGAAISSDDPKPRRKELQ</sequence>
<evidence type="ECO:0000313" key="7">
    <source>
        <dbReference type="EMBL" id="CAB0616746.1"/>
    </source>
</evidence>
<protein>
    <submittedName>
        <fullName evidence="7">Rhomboid family intramembrane serine protease</fullName>
    </submittedName>
</protein>
<dbReference type="InterPro" id="IPR022764">
    <property type="entry name" value="Peptidase_S54_rhomboid_dom"/>
</dbReference>
<evidence type="ECO:0000256" key="4">
    <source>
        <dbReference type="ARBA" id="ARBA00023136"/>
    </source>
</evidence>
<proteinExistence type="predicted"/>
<reference evidence="7 8" key="1">
    <citation type="submission" date="2020-02" db="EMBL/GenBank/DDBJ databases">
        <authorList>
            <person name="Brisse S."/>
        </authorList>
    </citation>
    <scope>NUCLEOTIDE SEQUENCE [LARGE SCALE GENOMIC DNA]</scope>
    <source>
        <strain evidence="7">CIP107547</strain>
    </source>
</reference>
<organism evidence="7 8">
    <name type="scientific">Corynebacterium diphtheriae</name>
    <dbReference type="NCBI Taxonomy" id="1717"/>
    <lineage>
        <taxon>Bacteria</taxon>
        <taxon>Bacillati</taxon>
        <taxon>Actinomycetota</taxon>
        <taxon>Actinomycetes</taxon>
        <taxon>Mycobacteriales</taxon>
        <taxon>Corynebacteriaceae</taxon>
        <taxon>Corynebacterium</taxon>
    </lineage>
</organism>
<dbReference type="PANTHER" id="PTHR43731:SF9">
    <property type="entry name" value="SLR1461 PROTEIN"/>
    <property type="match status" value="1"/>
</dbReference>
<feature type="transmembrane region" description="Helical" evidence="5">
    <location>
        <begin position="107"/>
        <end position="127"/>
    </location>
</feature>
<evidence type="ECO:0000256" key="5">
    <source>
        <dbReference type="SAM" id="Phobius"/>
    </source>
</evidence>
<dbReference type="Proteomes" id="UP000480222">
    <property type="component" value="Unassembled WGS sequence"/>
</dbReference>
<feature type="transmembrane region" description="Helical" evidence="5">
    <location>
        <begin position="51"/>
        <end position="74"/>
    </location>
</feature>
<keyword evidence="7" id="KW-0645">Protease</keyword>
<dbReference type="InterPro" id="IPR050925">
    <property type="entry name" value="Rhomboid_protease_S54"/>
</dbReference>
<dbReference type="GO" id="GO:0004252">
    <property type="term" value="F:serine-type endopeptidase activity"/>
    <property type="evidence" value="ECO:0007669"/>
    <property type="project" value="InterPro"/>
</dbReference>
<keyword evidence="7" id="KW-0378">Hydrolase</keyword>
<dbReference type="Pfam" id="PF01694">
    <property type="entry name" value="Rhomboid"/>
    <property type="match status" value="1"/>
</dbReference>
<evidence type="ECO:0000256" key="1">
    <source>
        <dbReference type="ARBA" id="ARBA00004141"/>
    </source>
</evidence>
<evidence type="ECO:0000256" key="3">
    <source>
        <dbReference type="ARBA" id="ARBA00022989"/>
    </source>
</evidence>
<dbReference type="PANTHER" id="PTHR43731">
    <property type="entry name" value="RHOMBOID PROTEASE"/>
    <property type="match status" value="1"/>
</dbReference>
<gene>
    <name evidence="7" type="ORF">CIP107547_02048</name>
</gene>
<dbReference type="SUPFAM" id="SSF144091">
    <property type="entry name" value="Rhomboid-like"/>
    <property type="match status" value="1"/>
</dbReference>
<feature type="transmembrane region" description="Helical" evidence="5">
    <location>
        <begin position="81"/>
        <end position="101"/>
    </location>
</feature>
<dbReference type="GO" id="GO:0016020">
    <property type="term" value="C:membrane"/>
    <property type="evidence" value="ECO:0007669"/>
    <property type="project" value="UniProtKB-SubCell"/>
</dbReference>
<dbReference type="GO" id="GO:0006508">
    <property type="term" value="P:proteolysis"/>
    <property type="evidence" value="ECO:0007669"/>
    <property type="project" value="UniProtKB-KW"/>
</dbReference>
<dbReference type="InterPro" id="IPR035952">
    <property type="entry name" value="Rhomboid-like_sf"/>
</dbReference>
<evidence type="ECO:0000313" key="8">
    <source>
        <dbReference type="Proteomes" id="UP000480222"/>
    </source>
</evidence>
<dbReference type="Gene3D" id="1.20.1540.10">
    <property type="entry name" value="Rhomboid-like"/>
    <property type="match status" value="1"/>
</dbReference>
<dbReference type="EMBL" id="CADDAV010000023">
    <property type="protein sequence ID" value="CAB0616746.1"/>
    <property type="molecule type" value="Genomic_DNA"/>
</dbReference>
<feature type="domain" description="Peptidase S54 rhomboid" evidence="6">
    <location>
        <begin position="43"/>
        <end position="178"/>
    </location>
</feature>
<feature type="transmembrane region" description="Helical" evidence="5">
    <location>
        <begin position="134"/>
        <end position="152"/>
    </location>
</feature>